<dbReference type="EMBL" id="MGDD01000141">
    <property type="protein sequence ID" value="OGL46205.1"/>
    <property type="molecule type" value="Genomic_DNA"/>
</dbReference>
<dbReference type="InterPro" id="IPR000620">
    <property type="entry name" value="EamA_dom"/>
</dbReference>
<organism evidence="8 9">
    <name type="scientific">Candidatus Schekmanbacteria bacterium RBG_13_48_7</name>
    <dbReference type="NCBI Taxonomy" id="1817878"/>
    <lineage>
        <taxon>Bacteria</taxon>
        <taxon>Candidatus Schekmaniibacteriota</taxon>
    </lineage>
</organism>
<feature type="transmembrane region" description="Helical" evidence="6">
    <location>
        <begin position="185"/>
        <end position="203"/>
    </location>
</feature>
<feature type="domain" description="EamA" evidence="7">
    <location>
        <begin position="2"/>
        <end position="129"/>
    </location>
</feature>
<evidence type="ECO:0000256" key="1">
    <source>
        <dbReference type="ARBA" id="ARBA00004651"/>
    </source>
</evidence>
<feature type="transmembrane region" description="Helical" evidence="6">
    <location>
        <begin position="57"/>
        <end position="78"/>
    </location>
</feature>
<feature type="transmembrane region" description="Helical" evidence="6">
    <location>
        <begin position="272"/>
        <end position="289"/>
    </location>
</feature>
<evidence type="ECO:0000256" key="4">
    <source>
        <dbReference type="ARBA" id="ARBA00022989"/>
    </source>
</evidence>
<feature type="transmembrane region" description="Helical" evidence="6">
    <location>
        <begin position="215"/>
        <end position="235"/>
    </location>
</feature>
<dbReference type="SUPFAM" id="SSF103481">
    <property type="entry name" value="Multidrug resistance efflux transporter EmrE"/>
    <property type="match status" value="2"/>
</dbReference>
<comment type="subcellular location">
    <subcellularLocation>
        <location evidence="1">Cell membrane</location>
        <topology evidence="1">Multi-pass membrane protein</topology>
    </subcellularLocation>
</comment>
<keyword evidence="3 6" id="KW-0812">Transmembrane</keyword>
<evidence type="ECO:0000313" key="8">
    <source>
        <dbReference type="EMBL" id="OGL46205.1"/>
    </source>
</evidence>
<feature type="transmembrane region" description="Helical" evidence="6">
    <location>
        <begin position="30"/>
        <end position="50"/>
    </location>
</feature>
<sequence length="299" mass="33509">MLYLILASIIWAFSFGLIKHNLIIPGLDSNFVAFIRLALSFCVFIPFLRLKHLKTRLVLDLMVTGAIQYGLMYLSYMYSYHFLAAHQVALFTIFTPIFVTLVNDIFRKKFHSIFLVTALFSVLGTGIIITSDLNIEVTLTGIMILQFSNLCFAYGQVRYKIIMGPRLKTPGAKDQNQDKLKDRDVFALLYLGAVIVSVIPSLITTDWSSLQVTNAQVYTLLYLGIIPSGICFFLWNLGARNTNAGTLAVLNNAKIPLAIVFSLIIWNEIANIPKLVIGGLIIFIAVLINEKYSNRLNGK</sequence>
<evidence type="ECO:0000256" key="3">
    <source>
        <dbReference type="ARBA" id="ARBA00022692"/>
    </source>
</evidence>
<feature type="domain" description="EamA" evidence="7">
    <location>
        <begin position="187"/>
        <end position="288"/>
    </location>
</feature>
<keyword evidence="5 6" id="KW-0472">Membrane</keyword>
<name>A0A1F7RXB7_9BACT</name>
<evidence type="ECO:0000256" key="5">
    <source>
        <dbReference type="ARBA" id="ARBA00023136"/>
    </source>
</evidence>
<dbReference type="Proteomes" id="UP000179266">
    <property type="component" value="Unassembled WGS sequence"/>
</dbReference>
<proteinExistence type="predicted"/>
<dbReference type="Pfam" id="PF00892">
    <property type="entry name" value="EamA"/>
    <property type="match status" value="2"/>
</dbReference>
<comment type="caution">
    <text evidence="8">The sequence shown here is derived from an EMBL/GenBank/DDBJ whole genome shotgun (WGS) entry which is preliminary data.</text>
</comment>
<keyword evidence="4 6" id="KW-1133">Transmembrane helix</keyword>
<feature type="transmembrane region" description="Helical" evidence="6">
    <location>
        <begin position="113"/>
        <end position="131"/>
    </location>
</feature>
<protein>
    <recommendedName>
        <fullName evidence="7">EamA domain-containing protein</fullName>
    </recommendedName>
</protein>
<dbReference type="GO" id="GO:0005886">
    <property type="term" value="C:plasma membrane"/>
    <property type="evidence" value="ECO:0007669"/>
    <property type="project" value="UniProtKB-SubCell"/>
</dbReference>
<evidence type="ECO:0000313" key="9">
    <source>
        <dbReference type="Proteomes" id="UP000179266"/>
    </source>
</evidence>
<keyword evidence="2" id="KW-1003">Cell membrane</keyword>
<feature type="transmembrane region" description="Helical" evidence="6">
    <location>
        <begin position="84"/>
        <end position="106"/>
    </location>
</feature>
<evidence type="ECO:0000256" key="6">
    <source>
        <dbReference type="SAM" id="Phobius"/>
    </source>
</evidence>
<evidence type="ECO:0000256" key="2">
    <source>
        <dbReference type="ARBA" id="ARBA00022475"/>
    </source>
</evidence>
<dbReference type="PANTHER" id="PTHR42920:SF5">
    <property type="entry name" value="EAMA DOMAIN-CONTAINING PROTEIN"/>
    <property type="match status" value="1"/>
</dbReference>
<feature type="transmembrane region" description="Helical" evidence="6">
    <location>
        <begin position="247"/>
        <end position="266"/>
    </location>
</feature>
<dbReference type="PANTHER" id="PTHR42920">
    <property type="entry name" value="OS03G0707200 PROTEIN-RELATED"/>
    <property type="match status" value="1"/>
</dbReference>
<feature type="transmembrane region" description="Helical" evidence="6">
    <location>
        <begin position="137"/>
        <end position="157"/>
    </location>
</feature>
<dbReference type="AlphaFoldDB" id="A0A1F7RXB7"/>
<evidence type="ECO:0000259" key="7">
    <source>
        <dbReference type="Pfam" id="PF00892"/>
    </source>
</evidence>
<reference evidence="8 9" key="1">
    <citation type="journal article" date="2016" name="Nat. Commun.">
        <title>Thousands of microbial genomes shed light on interconnected biogeochemical processes in an aquifer system.</title>
        <authorList>
            <person name="Anantharaman K."/>
            <person name="Brown C.T."/>
            <person name="Hug L.A."/>
            <person name="Sharon I."/>
            <person name="Castelle C.J."/>
            <person name="Probst A.J."/>
            <person name="Thomas B.C."/>
            <person name="Singh A."/>
            <person name="Wilkins M.J."/>
            <person name="Karaoz U."/>
            <person name="Brodie E.L."/>
            <person name="Williams K.H."/>
            <person name="Hubbard S.S."/>
            <person name="Banfield J.F."/>
        </authorList>
    </citation>
    <scope>NUCLEOTIDE SEQUENCE [LARGE SCALE GENOMIC DNA]</scope>
</reference>
<accession>A0A1F7RXB7</accession>
<dbReference type="InterPro" id="IPR037185">
    <property type="entry name" value="EmrE-like"/>
</dbReference>
<dbReference type="InterPro" id="IPR051258">
    <property type="entry name" value="Diverse_Substrate_Transporter"/>
</dbReference>
<gene>
    <name evidence="8" type="ORF">A2161_03730</name>
</gene>